<evidence type="ECO:0000313" key="3">
    <source>
        <dbReference type="WBParaSite" id="nRc.2.0.1.t40949-RA"/>
    </source>
</evidence>
<evidence type="ECO:0000313" key="2">
    <source>
        <dbReference type="Proteomes" id="UP000887565"/>
    </source>
</evidence>
<dbReference type="AlphaFoldDB" id="A0A915KR56"/>
<keyword evidence="2" id="KW-1185">Reference proteome</keyword>
<proteinExistence type="predicted"/>
<dbReference type="WBParaSite" id="nRc.2.0.1.t40949-RA">
    <property type="protein sequence ID" value="nRc.2.0.1.t40949-RA"/>
    <property type="gene ID" value="nRc.2.0.1.g40949"/>
</dbReference>
<reference evidence="3" key="1">
    <citation type="submission" date="2022-11" db="UniProtKB">
        <authorList>
            <consortium name="WormBaseParasite"/>
        </authorList>
    </citation>
    <scope>IDENTIFICATION</scope>
</reference>
<feature type="compositionally biased region" description="Basic and acidic residues" evidence="1">
    <location>
        <begin position="7"/>
        <end position="23"/>
    </location>
</feature>
<name>A0A915KR56_ROMCU</name>
<dbReference type="Proteomes" id="UP000887565">
    <property type="component" value="Unplaced"/>
</dbReference>
<organism evidence="2 3">
    <name type="scientific">Romanomermis culicivorax</name>
    <name type="common">Nematode worm</name>
    <dbReference type="NCBI Taxonomy" id="13658"/>
    <lineage>
        <taxon>Eukaryota</taxon>
        <taxon>Metazoa</taxon>
        <taxon>Ecdysozoa</taxon>
        <taxon>Nematoda</taxon>
        <taxon>Enoplea</taxon>
        <taxon>Dorylaimia</taxon>
        <taxon>Mermithida</taxon>
        <taxon>Mermithoidea</taxon>
        <taxon>Mermithidae</taxon>
        <taxon>Romanomermis</taxon>
    </lineage>
</organism>
<feature type="region of interest" description="Disordered" evidence="1">
    <location>
        <begin position="1"/>
        <end position="23"/>
    </location>
</feature>
<evidence type="ECO:0000256" key="1">
    <source>
        <dbReference type="SAM" id="MobiDB-lite"/>
    </source>
</evidence>
<protein>
    <submittedName>
        <fullName evidence="3">Uncharacterized protein</fullName>
    </submittedName>
</protein>
<sequence>MKKRPKDKKDKKSTDRKCDQNEVERRTLSDTLGVHTSEIRLTEKLFIWRDDEQRLIQKH</sequence>
<accession>A0A915KR56</accession>